<dbReference type="InterPro" id="IPR000157">
    <property type="entry name" value="TIR_dom"/>
</dbReference>
<protein>
    <recommendedName>
        <fullName evidence="2">TIR domain-containing protein</fullName>
    </recommendedName>
</protein>
<evidence type="ECO:0000313" key="3">
    <source>
        <dbReference type="EMBL" id="CAF1124985.1"/>
    </source>
</evidence>
<feature type="region of interest" description="Disordered" evidence="1">
    <location>
        <begin position="808"/>
        <end position="827"/>
    </location>
</feature>
<comment type="caution">
    <text evidence="3">The sequence shown here is derived from an EMBL/GenBank/DDBJ whole genome shotgun (WGS) entry which is preliminary data.</text>
</comment>
<dbReference type="SUPFAM" id="SSF52200">
    <property type="entry name" value="Toll/Interleukin receptor TIR domain"/>
    <property type="match status" value="1"/>
</dbReference>
<feature type="domain" description="TIR" evidence="2">
    <location>
        <begin position="596"/>
        <end position="707"/>
    </location>
</feature>
<name>A0A814QVZ9_9BILA</name>
<dbReference type="InterPro" id="IPR016024">
    <property type="entry name" value="ARM-type_fold"/>
</dbReference>
<dbReference type="SUPFAM" id="SSF48371">
    <property type="entry name" value="ARM repeat"/>
    <property type="match status" value="1"/>
</dbReference>
<dbReference type="InterPro" id="IPR011989">
    <property type="entry name" value="ARM-like"/>
</dbReference>
<proteinExistence type="predicted"/>
<feature type="compositionally biased region" description="Low complexity" evidence="1">
    <location>
        <begin position="849"/>
        <end position="861"/>
    </location>
</feature>
<feature type="compositionally biased region" description="Polar residues" evidence="1">
    <location>
        <begin position="1888"/>
        <end position="1897"/>
    </location>
</feature>
<dbReference type="PANTHER" id="PTHR46270">
    <property type="entry name" value="ARMADILLO-TYPE FOLD-RELATED"/>
    <property type="match status" value="1"/>
</dbReference>
<feature type="region of interest" description="Disordered" evidence="1">
    <location>
        <begin position="849"/>
        <end position="879"/>
    </location>
</feature>
<dbReference type="Gene3D" id="3.40.50.10140">
    <property type="entry name" value="Toll/interleukin-1 receptor homology (TIR) domain"/>
    <property type="match status" value="1"/>
</dbReference>
<feature type="compositionally biased region" description="Polar residues" evidence="1">
    <location>
        <begin position="1003"/>
        <end position="1014"/>
    </location>
</feature>
<accession>A0A814QVZ9</accession>
<dbReference type="Proteomes" id="UP000663882">
    <property type="component" value="Unassembled WGS sequence"/>
</dbReference>
<reference evidence="3" key="1">
    <citation type="submission" date="2021-02" db="EMBL/GenBank/DDBJ databases">
        <authorList>
            <person name="Nowell W R."/>
        </authorList>
    </citation>
    <scope>NUCLEOTIDE SEQUENCE</scope>
</reference>
<dbReference type="OrthoDB" id="9983834at2759"/>
<dbReference type="PANTHER" id="PTHR46270:SF2">
    <property type="entry name" value="TIR DOMAIN-CONTAINING PROTEIN"/>
    <property type="match status" value="1"/>
</dbReference>
<sequence length="2149" mass="239130">MVKEIKNNRELFPKPPSLLIVAHCSTIRRKTTGIDANELSAILNDCVYEAYSNKFPLKSYLNSLNEIVKTLNSHFPSALLETSSHYFFTLVRNTIRLLLRELYTSYELNNEEIYILRNCTVLIHQVVKKIDDVSKILHWITDESFLDALANCLIHINKISKATENQHIMKQITRLLNILCNIQQRLPINLHQQSFVQLLQPIINCLTSSNYIKLFSNLKANAISLTESQKLFLIKCPYFLTTYNGPEIERAIEHVLEIMLPRYVSILDKHMKTIKEWQEPIMHAIHNLIMTIVYAEGYFSSCINNKSFQLLINHLLNLLNETSLINKIHPKENNIETLLIDATLVVFSIQLYEPNALDYIKQLKPIAVFRQLTTTSREAIVLNAYMMLVHVMDENDIETMVDNLSNLLSTTLYLLGKAIETRHHTNIHEKVNQETVDRNIIQLLETLRGLVQYEQIKNDILKQKIVSHLMYYYENLHGLSKQLLLECFWTLSFNEKIAQQLREHSQFIISLHNILQVVRDDRQQNTIRHSNSYCTRQNGTIIALIDRPNDGIRKVADGLLWKLVNEPEFRENIIEKMKMRRETRITTNNQNYKYDIMISYCDADKDIAQKIQKFLTNEGYNIWFDSTYNHRYDMKVIADAIENSQFVIICISDLYKRDNNCQAEVEYAFNSKRFLLPLIVRAGYKPSGWLASMANNSTYIDFAGTDFKTASTMLVEAIKQLQCQKETPIVRPTASTRINIVHNPSSSSNVSDKPYAPVQSSIVTGTTGSVPCYFPSVINGKQQMSSPAISQNSIAGVDCSIRSDFIDKQQKRSEHATSQSSMDSSISTIGSAGVVETQQAQIHTVLRPSTSGITPSTTSTIDIQQRSTHVHPVSTSITSGSMISTTSTIRGQQQPKTSIVSYSKFPTSDANTSTTSSVVNKQYEQHQMSMGPVSKTPTSGSIVSTASVVTDKHHHQQHRQLQQRMPVSSILQSAMVRCISSDRSATVEKSQQHGHIYPISRPRITTSTIPTGIDQQEKRTTKPSRSRSSTPGNSYSTASAVVDKQQLSEKRYSVPLALISTPNSSTVTINLDHKQQQTTTHSVLIPPKPLTVSSNASLNVEKMQQQTQIHSKPRTSTVNAISSAVCSTVIQQQQQAKKAITGSLTNGTTLSIIPIIIDKEQQQPIEIPPVSLSTTSYSTSFDETINVNKRSQQQTQGYLISQPQTTTYTVLPTTSTVVPQPQQLTSTHLVPRSPKNNTVSSASTTTIDKLQQKTQLCPISQSQTYNSVHSSKSVFLDQYPQLTPMHLVSQSLTNNTISSAPITTIVKPQQETQVHPVSQLRKSGSFSSAASALLDQESQLIPMQVLSPPLAHSIVSSALPVAVDKKQQLPARIPLAAQSQVPTSTTPDEHSNANKQLRKPIIVYSISPPPATTRATLPTTSNIVAQPQQLTQTHLVPQSPINNTAFSVSTTTIDKLQQKTQFGPISQSQTCGSVYSGTSVLLDQHPHLTSMHRVPQSLANNTISTAPITTIAKSQQKTQLPPASQLKKSDSFSSATSAFLNQQPQRISMHPVSQPLTNNILSSALPIAIDRLQQKAQLRPVAQSQRSGAVPCATPVLLDQHPQLIPMHLVSQPLTNNTISSAPISTIAKSQQKIQVHPVSQLKKSGSFSSAASALLDQGSQLTQMPFVSQSLTSDTVSSAPITTIGKQRQKTEVHPVSQSQTYGSIYSGTSAPLDQYPQLTPMHLVSQPLTNNTISSAPITTIAKSQQKTQVHPVSQLRKSGSFSSAASALLDQESHLTQMPPVSQLKKSGSFSSAASALLDQKPQLTQMPLVSHCTTARSASFGKSFNANKQPQQEVTVCSISRPQTMTDAILPTTSTVVKQPQLVRPMHIVRQPSTKNTITPALSVTTEKQQQESSVHHASRSQVPTSGSSGTTISREKQEGKTPLLSSRAHPHPHPHSFQIPPRLPEEYTNRKTINSTYRTVPINLWKSSDVLDFLFDSSLYAMMPLCESMSGKTFIRLFRMCQEKPSRLYNQLNEELRIRFKGLTLPMAVYAEFLIKMDGLVGLVPAHLSEIHISRPENEERATFRPRTVQEEPISMQRSSKSLIDMTVSRSLSNSALPIERTSGTTTSNNTRFLERSFVQPPLAPGRPYMLIVESIEESTVFVQ</sequence>
<dbReference type="GO" id="GO:0007165">
    <property type="term" value="P:signal transduction"/>
    <property type="evidence" value="ECO:0007669"/>
    <property type="project" value="InterPro"/>
</dbReference>
<dbReference type="Pfam" id="PF13676">
    <property type="entry name" value="TIR_2"/>
    <property type="match status" value="1"/>
</dbReference>
<feature type="region of interest" description="Disordered" evidence="1">
    <location>
        <begin position="1003"/>
        <end position="1042"/>
    </location>
</feature>
<feature type="compositionally biased region" description="Polar residues" evidence="1">
    <location>
        <begin position="1904"/>
        <end position="1917"/>
    </location>
</feature>
<feature type="compositionally biased region" description="Low complexity" evidence="1">
    <location>
        <begin position="817"/>
        <end position="827"/>
    </location>
</feature>
<gene>
    <name evidence="3" type="ORF">RFH988_LOCUS20558</name>
</gene>
<evidence type="ECO:0000313" key="4">
    <source>
        <dbReference type="Proteomes" id="UP000663882"/>
    </source>
</evidence>
<organism evidence="3 4">
    <name type="scientific">Rotaria sordida</name>
    <dbReference type="NCBI Taxonomy" id="392033"/>
    <lineage>
        <taxon>Eukaryota</taxon>
        <taxon>Metazoa</taxon>
        <taxon>Spiralia</taxon>
        <taxon>Gnathifera</taxon>
        <taxon>Rotifera</taxon>
        <taxon>Eurotatoria</taxon>
        <taxon>Bdelloidea</taxon>
        <taxon>Philodinida</taxon>
        <taxon>Philodinidae</taxon>
        <taxon>Rotaria</taxon>
    </lineage>
</organism>
<feature type="region of interest" description="Disordered" evidence="1">
    <location>
        <begin position="1888"/>
        <end position="1949"/>
    </location>
</feature>
<dbReference type="EMBL" id="CAJNOO010001266">
    <property type="protein sequence ID" value="CAF1124985.1"/>
    <property type="molecule type" value="Genomic_DNA"/>
</dbReference>
<evidence type="ECO:0000259" key="2">
    <source>
        <dbReference type="Pfam" id="PF13676"/>
    </source>
</evidence>
<dbReference type="InterPro" id="IPR035897">
    <property type="entry name" value="Toll_tir_struct_dom_sf"/>
</dbReference>
<dbReference type="Gene3D" id="1.25.10.10">
    <property type="entry name" value="Leucine-rich Repeat Variant"/>
    <property type="match status" value="1"/>
</dbReference>
<evidence type="ECO:0000256" key="1">
    <source>
        <dbReference type="SAM" id="MobiDB-lite"/>
    </source>
</evidence>